<dbReference type="HAMAP" id="MF_01243">
    <property type="entry name" value="Formamidase"/>
    <property type="match status" value="1"/>
</dbReference>
<comment type="catalytic activity">
    <reaction evidence="2">
        <text>formamide + H2O = formate + NH4(+)</text>
        <dbReference type="Rhea" id="RHEA:21948"/>
        <dbReference type="ChEBI" id="CHEBI:15377"/>
        <dbReference type="ChEBI" id="CHEBI:15740"/>
        <dbReference type="ChEBI" id="CHEBI:16397"/>
        <dbReference type="ChEBI" id="CHEBI:28938"/>
        <dbReference type="EC" id="3.5.1.49"/>
    </reaction>
</comment>
<dbReference type="RefSeq" id="WP_193904465.1">
    <property type="nucleotide sequence ID" value="NZ_JADEXG010000001.1"/>
</dbReference>
<dbReference type="GO" id="GO:0033388">
    <property type="term" value="P:putrescine biosynthetic process from arginine"/>
    <property type="evidence" value="ECO:0007669"/>
    <property type="project" value="TreeGrafter"/>
</dbReference>
<dbReference type="PANTHER" id="PTHR43674:SF15">
    <property type="entry name" value="FORMAMIDASE"/>
    <property type="match status" value="1"/>
</dbReference>
<dbReference type="NCBIfam" id="NF009803">
    <property type="entry name" value="PRK13287.1"/>
    <property type="match status" value="1"/>
</dbReference>
<keyword evidence="5" id="KW-1185">Reference proteome</keyword>
<dbReference type="PANTHER" id="PTHR43674">
    <property type="entry name" value="NITRILASE C965.09-RELATED"/>
    <property type="match status" value="1"/>
</dbReference>
<dbReference type="EMBL" id="JADEXG010000001">
    <property type="protein sequence ID" value="MBE9075806.1"/>
    <property type="molecule type" value="Genomic_DNA"/>
</dbReference>
<feature type="active site" description="Proton acceptor" evidence="2">
    <location>
        <position position="60"/>
    </location>
</feature>
<dbReference type="GO" id="GO:0050126">
    <property type="term" value="F:N-carbamoylputrescine amidase activity"/>
    <property type="evidence" value="ECO:0007669"/>
    <property type="project" value="TreeGrafter"/>
</dbReference>
<evidence type="ECO:0000256" key="2">
    <source>
        <dbReference type="HAMAP-Rule" id="MF_01243"/>
    </source>
</evidence>
<reference evidence="4" key="1">
    <citation type="submission" date="2020-10" db="EMBL/GenBank/DDBJ databases">
        <authorList>
            <person name="Castelo-Branco R."/>
            <person name="Eusebio N."/>
            <person name="Adriana R."/>
            <person name="Vieira A."/>
            <person name="Brugerolle De Fraissinette N."/>
            <person name="Rezende De Castro R."/>
            <person name="Schneider M.P."/>
            <person name="Vasconcelos V."/>
            <person name="Leao P.N."/>
        </authorList>
    </citation>
    <scope>NUCLEOTIDE SEQUENCE</scope>
    <source>
        <strain evidence="4">LEGE 07310</strain>
    </source>
</reference>
<feature type="active site" description="Nucleophile" evidence="2">
    <location>
        <position position="162"/>
    </location>
</feature>
<dbReference type="InterPro" id="IPR050345">
    <property type="entry name" value="Aliph_Amidase/BUP"/>
</dbReference>
<evidence type="ECO:0000313" key="4">
    <source>
        <dbReference type="EMBL" id="MBE9075806.1"/>
    </source>
</evidence>
<keyword evidence="1 2" id="KW-0378">Hydrolase</keyword>
<protein>
    <recommendedName>
        <fullName evidence="2">Formamidase</fullName>
        <ecNumber evidence="2">3.5.1.49</ecNumber>
    </recommendedName>
    <alternativeName>
        <fullName evidence="2">Formamide amidohydrolase</fullName>
    </alternativeName>
</protein>
<gene>
    <name evidence="2" type="primary">amiF</name>
    <name evidence="4" type="ORF">IQ241_00570</name>
</gene>
<dbReference type="Proteomes" id="UP000636505">
    <property type="component" value="Unassembled WGS sequence"/>
</dbReference>
<proteinExistence type="inferred from homology"/>
<dbReference type="InterPro" id="IPR036526">
    <property type="entry name" value="C-N_Hydrolase_sf"/>
</dbReference>
<comment type="similarity">
    <text evidence="2">Belongs to the carbon-nitrogen hydrolase superfamily. Aliphatic amidase family.</text>
</comment>
<name>A0A8J7A8C5_9CYAN</name>
<feature type="domain" description="CN hydrolase" evidence="3">
    <location>
        <begin position="14"/>
        <end position="256"/>
    </location>
</feature>
<dbReference type="Pfam" id="PF00795">
    <property type="entry name" value="CN_hydrolase"/>
    <property type="match status" value="1"/>
</dbReference>
<dbReference type="SUPFAM" id="SSF56317">
    <property type="entry name" value="Carbon-nitrogen hydrolase"/>
    <property type="match status" value="1"/>
</dbReference>
<evidence type="ECO:0000313" key="5">
    <source>
        <dbReference type="Proteomes" id="UP000636505"/>
    </source>
</evidence>
<evidence type="ECO:0000256" key="1">
    <source>
        <dbReference type="ARBA" id="ARBA00022801"/>
    </source>
</evidence>
<dbReference type="AlphaFoldDB" id="A0A8J7A8C5"/>
<feature type="active site" description="Proton donor" evidence="2">
    <location>
        <position position="129"/>
    </location>
</feature>
<evidence type="ECO:0000259" key="3">
    <source>
        <dbReference type="PROSITE" id="PS50263"/>
    </source>
</evidence>
<comment type="function">
    <text evidence="2">Is an aliphatic amidase with a restricted substrate specificity, as it only hydrolyzes formamide.</text>
</comment>
<dbReference type="Gene3D" id="3.60.110.10">
    <property type="entry name" value="Carbon-nitrogen hydrolase"/>
    <property type="match status" value="1"/>
</dbReference>
<sequence>MSGLGGLNKSPNGVVLGMVQLQLPQVVTPDDLAEQTDRICAMVAKARRNMPSMDLVVFPEYALHGLSMDTNPDIMCRLDGPEVAAFRRACQENSIWGCFSIMEYNPQGNPYNSGLIIDSAGELKLYYRKLHPWVPVEPWEPGNIGIPVCEGPNDSTLALIICHDGMFPEMARECAYKGAEIMLRTAGYTAPIRHSWQITNQANAFCNLMATASVCMCGSDGSFDSMGEGMIVNFDGVPLALGSHRPDEIITAEVRPDLVREARQHWAVENNIYQFGHRGYVAVKGGAQDCPYTYMKDLVDGSYRLPWEEQVVHKDGTSCGFPVPSRTYEGEEISAEVAGVMESRG</sequence>
<accession>A0A8J7A8C5</accession>
<comment type="caution">
    <text evidence="4">The sequence shown here is derived from an EMBL/GenBank/DDBJ whole genome shotgun (WGS) entry which is preliminary data.</text>
</comment>
<dbReference type="InterPro" id="IPR003010">
    <property type="entry name" value="C-N_Hydrolase"/>
</dbReference>
<dbReference type="PROSITE" id="PS50263">
    <property type="entry name" value="CN_HYDROLASE"/>
    <property type="match status" value="1"/>
</dbReference>
<organism evidence="4 5">
    <name type="scientific">Vasconcelosia minhoensis LEGE 07310</name>
    <dbReference type="NCBI Taxonomy" id="915328"/>
    <lineage>
        <taxon>Bacteria</taxon>
        <taxon>Bacillati</taxon>
        <taxon>Cyanobacteriota</taxon>
        <taxon>Cyanophyceae</taxon>
        <taxon>Nodosilineales</taxon>
        <taxon>Cymatolegaceae</taxon>
        <taxon>Vasconcelosia</taxon>
        <taxon>Vasconcelosia minhoensis</taxon>
    </lineage>
</organism>
<dbReference type="CDD" id="cd07565">
    <property type="entry name" value="aliphatic_amidase"/>
    <property type="match status" value="1"/>
</dbReference>
<dbReference type="GO" id="GO:0004328">
    <property type="term" value="F:formamidase activity"/>
    <property type="evidence" value="ECO:0007669"/>
    <property type="project" value="UniProtKB-UniRule"/>
</dbReference>
<dbReference type="InterPro" id="IPR022843">
    <property type="entry name" value="Formamidase"/>
</dbReference>
<dbReference type="EC" id="3.5.1.49" evidence="2"/>